<keyword evidence="4" id="KW-0804">Transcription</keyword>
<evidence type="ECO:0000256" key="4">
    <source>
        <dbReference type="ARBA" id="ARBA00023163"/>
    </source>
</evidence>
<keyword evidence="2" id="KW-0805">Transcription regulation</keyword>
<feature type="domain" description="MADS-box" evidence="6">
    <location>
        <begin position="37"/>
        <end position="74"/>
    </location>
</feature>
<dbReference type="PRINTS" id="PR00404">
    <property type="entry name" value="MADSDOMAIN"/>
</dbReference>
<accession>A0A8J5FGW9</accession>
<dbReference type="PROSITE" id="PS50066">
    <property type="entry name" value="MADS_BOX_2"/>
    <property type="match status" value="1"/>
</dbReference>
<dbReference type="InterPro" id="IPR036879">
    <property type="entry name" value="TF_MADSbox_sf"/>
</dbReference>
<evidence type="ECO:0000313" key="7">
    <source>
        <dbReference type="EMBL" id="KAG6483875.1"/>
    </source>
</evidence>
<dbReference type="PANTHER" id="PTHR11945">
    <property type="entry name" value="MADS BOX PROTEIN"/>
    <property type="match status" value="1"/>
</dbReference>
<keyword evidence="5" id="KW-0539">Nucleus</keyword>
<dbReference type="EMBL" id="JACMSC010000016">
    <property type="protein sequence ID" value="KAG6483875.1"/>
    <property type="molecule type" value="Genomic_DNA"/>
</dbReference>
<proteinExistence type="predicted"/>
<dbReference type="Pfam" id="PF00319">
    <property type="entry name" value="SRF-TF"/>
    <property type="match status" value="1"/>
</dbReference>
<dbReference type="Proteomes" id="UP000734854">
    <property type="component" value="Unassembled WGS sequence"/>
</dbReference>
<dbReference type="GO" id="GO:0000981">
    <property type="term" value="F:DNA-binding transcription factor activity, RNA polymerase II-specific"/>
    <property type="evidence" value="ECO:0007669"/>
    <property type="project" value="TreeGrafter"/>
</dbReference>
<dbReference type="PANTHER" id="PTHR11945:SF816">
    <property type="entry name" value="MADS-BOX TRANSCRIPTION FACTOR 58"/>
    <property type="match status" value="1"/>
</dbReference>
<keyword evidence="3" id="KW-0238">DNA-binding</keyword>
<dbReference type="InterPro" id="IPR002100">
    <property type="entry name" value="TF_MADSbox"/>
</dbReference>
<reference evidence="7 8" key="1">
    <citation type="submission" date="2020-08" db="EMBL/GenBank/DDBJ databases">
        <title>Plant Genome Project.</title>
        <authorList>
            <person name="Zhang R.-G."/>
        </authorList>
    </citation>
    <scope>NUCLEOTIDE SEQUENCE [LARGE SCALE GENOMIC DNA]</scope>
    <source>
        <tissue evidence="7">Rhizome</tissue>
    </source>
</reference>
<sequence length="147" mass="16839">MGEAKDNDVYEKELLDYEEEEEKAPDSVAAKVSGEAVEKVKIEIKLIENTTNRQVIFCKHRNGLLKKAYELPVLSCDPNWHLYRKMQEKMLLQDFRLVDLVPVEYVPSRNQNKNSIQEQLNKRASYLSSRLIGTSTGQLVVVPCNVG</sequence>
<gene>
    <name evidence="7" type="ORF">ZIOFF_060661</name>
</gene>
<dbReference type="SMART" id="SM00432">
    <property type="entry name" value="MADS"/>
    <property type="match status" value="1"/>
</dbReference>
<evidence type="ECO:0000256" key="1">
    <source>
        <dbReference type="ARBA" id="ARBA00004123"/>
    </source>
</evidence>
<name>A0A8J5FGW9_ZINOF</name>
<comment type="caution">
    <text evidence="7">The sequence shown here is derived from an EMBL/GenBank/DDBJ whole genome shotgun (WGS) entry which is preliminary data.</text>
</comment>
<dbReference type="Gene3D" id="3.40.1810.10">
    <property type="entry name" value="Transcription factor, MADS-box"/>
    <property type="match status" value="1"/>
</dbReference>
<dbReference type="GO" id="GO:0046983">
    <property type="term" value="F:protein dimerization activity"/>
    <property type="evidence" value="ECO:0007669"/>
    <property type="project" value="InterPro"/>
</dbReference>
<evidence type="ECO:0000259" key="6">
    <source>
        <dbReference type="PROSITE" id="PS50066"/>
    </source>
</evidence>
<protein>
    <recommendedName>
        <fullName evidence="6">MADS-box domain-containing protein</fullName>
    </recommendedName>
</protein>
<evidence type="ECO:0000256" key="5">
    <source>
        <dbReference type="ARBA" id="ARBA00023242"/>
    </source>
</evidence>
<dbReference type="SUPFAM" id="SSF55455">
    <property type="entry name" value="SRF-like"/>
    <property type="match status" value="1"/>
</dbReference>
<comment type="subcellular location">
    <subcellularLocation>
        <location evidence="1">Nucleus</location>
    </subcellularLocation>
</comment>
<organism evidence="7 8">
    <name type="scientific">Zingiber officinale</name>
    <name type="common">Ginger</name>
    <name type="synonym">Amomum zingiber</name>
    <dbReference type="NCBI Taxonomy" id="94328"/>
    <lineage>
        <taxon>Eukaryota</taxon>
        <taxon>Viridiplantae</taxon>
        <taxon>Streptophyta</taxon>
        <taxon>Embryophyta</taxon>
        <taxon>Tracheophyta</taxon>
        <taxon>Spermatophyta</taxon>
        <taxon>Magnoliopsida</taxon>
        <taxon>Liliopsida</taxon>
        <taxon>Zingiberales</taxon>
        <taxon>Zingiberaceae</taxon>
        <taxon>Zingiber</taxon>
    </lineage>
</organism>
<evidence type="ECO:0000256" key="2">
    <source>
        <dbReference type="ARBA" id="ARBA00023015"/>
    </source>
</evidence>
<evidence type="ECO:0000256" key="3">
    <source>
        <dbReference type="ARBA" id="ARBA00023125"/>
    </source>
</evidence>
<keyword evidence="8" id="KW-1185">Reference proteome</keyword>
<dbReference type="GO" id="GO:0005634">
    <property type="term" value="C:nucleus"/>
    <property type="evidence" value="ECO:0007669"/>
    <property type="project" value="UniProtKB-SubCell"/>
</dbReference>
<dbReference type="AlphaFoldDB" id="A0A8J5FGW9"/>
<dbReference type="GO" id="GO:0000978">
    <property type="term" value="F:RNA polymerase II cis-regulatory region sequence-specific DNA binding"/>
    <property type="evidence" value="ECO:0007669"/>
    <property type="project" value="TreeGrafter"/>
</dbReference>
<evidence type="ECO:0000313" key="8">
    <source>
        <dbReference type="Proteomes" id="UP000734854"/>
    </source>
</evidence>